<dbReference type="InterPro" id="IPR012349">
    <property type="entry name" value="Split_barrel_FMN-bd"/>
</dbReference>
<accession>A0A857DJ74</accession>
<evidence type="ECO:0000313" key="2">
    <source>
        <dbReference type="EMBL" id="QHA00405.1"/>
    </source>
</evidence>
<dbReference type="Pfam" id="PF01243">
    <property type="entry name" value="PNPOx_N"/>
    <property type="match status" value="1"/>
</dbReference>
<name>A0A857DJ74_9FIRM</name>
<sequence length="130" mass="14548">MNPIVQFLADAKTFYLATVDGDQPHVRPFGAVAEYDGKTYICTNNQKNIFAQLLKNPKVEISGMVGDKWIRLVGEVAVDPRPEAREAMFEANPSLRNMYKCDDGLCEVLYFTQATAAIYSFTADPVEITF</sequence>
<dbReference type="Gene3D" id="2.30.110.10">
    <property type="entry name" value="Electron Transport, Fmn-binding Protein, Chain A"/>
    <property type="match status" value="1"/>
</dbReference>
<dbReference type="Proteomes" id="UP000430508">
    <property type="component" value="Chromosome"/>
</dbReference>
<dbReference type="EMBL" id="CP046996">
    <property type="protein sequence ID" value="QHA00405.1"/>
    <property type="molecule type" value="Genomic_DNA"/>
</dbReference>
<evidence type="ECO:0000259" key="1">
    <source>
        <dbReference type="Pfam" id="PF01243"/>
    </source>
</evidence>
<dbReference type="InterPro" id="IPR011576">
    <property type="entry name" value="Pyridox_Oxase_N"/>
</dbReference>
<organism evidence="2 3">
    <name type="scientific">Dehalobacter restrictus</name>
    <dbReference type="NCBI Taxonomy" id="55583"/>
    <lineage>
        <taxon>Bacteria</taxon>
        <taxon>Bacillati</taxon>
        <taxon>Bacillota</taxon>
        <taxon>Clostridia</taxon>
        <taxon>Eubacteriales</taxon>
        <taxon>Desulfitobacteriaceae</taxon>
        <taxon>Dehalobacter</taxon>
    </lineage>
</organism>
<protein>
    <submittedName>
        <fullName evidence="2">NimC/NimA family protein</fullName>
    </submittedName>
</protein>
<dbReference type="RefSeq" id="WP_025205501.1">
    <property type="nucleotide sequence ID" value="NZ_CP046996.1"/>
</dbReference>
<proteinExistence type="predicted"/>
<dbReference type="AlphaFoldDB" id="A0A857DJ74"/>
<feature type="domain" description="Pyridoxamine 5'-phosphate oxidase N-terminal" evidence="1">
    <location>
        <begin position="4"/>
        <end position="88"/>
    </location>
</feature>
<gene>
    <name evidence="2" type="ORF">GQ588_07050</name>
</gene>
<evidence type="ECO:0000313" key="3">
    <source>
        <dbReference type="Proteomes" id="UP000430508"/>
    </source>
</evidence>
<dbReference type="SUPFAM" id="SSF50475">
    <property type="entry name" value="FMN-binding split barrel"/>
    <property type="match status" value="1"/>
</dbReference>
<reference evidence="2 3" key="1">
    <citation type="submission" date="2019-12" db="EMBL/GenBank/DDBJ databases">
        <title>Sequence classification of anaerobic respiratory reductive dehalogenases: First we see many, then we see few.</title>
        <authorList>
            <person name="Molenda O."/>
            <person name="Puentes Jacome L.A."/>
            <person name="Cao X."/>
            <person name="Nesbo C.L."/>
            <person name="Tang S."/>
            <person name="Morson N."/>
            <person name="Patron J."/>
            <person name="Lomheim L."/>
            <person name="Wishart D.S."/>
            <person name="Edwards E.A."/>
        </authorList>
    </citation>
    <scope>NUCLEOTIDE SEQUENCE [LARGE SCALE GENOMIC DNA]</scope>
    <source>
        <strain evidence="2 3">12DCA</strain>
    </source>
</reference>